<evidence type="ECO:0000313" key="5">
    <source>
        <dbReference type="Proteomes" id="UP000298030"/>
    </source>
</evidence>
<feature type="repeat" description="ANK" evidence="3">
    <location>
        <begin position="11"/>
        <end position="43"/>
    </location>
</feature>
<dbReference type="InterPro" id="IPR036770">
    <property type="entry name" value="Ankyrin_rpt-contain_sf"/>
</dbReference>
<sequence length="154" mass="16855">MPDLVKATFQNNQTALEVACRAKEWKLVSALVNAGANLDTRFRGSEKGVRVALHAACHYGAKEMVYFLLDKGADPNIASESNYDDWGWYAFPLAWATAEGDVDLVNRLLACGADPKLEGKSKEVFPNGVEIEGGAAHRWSIWVGASRLCLERQG</sequence>
<comment type="caution">
    <text evidence="4">The sequence shown here is derived from an EMBL/GenBank/DDBJ whole genome shotgun (WGS) entry which is preliminary data.</text>
</comment>
<dbReference type="PANTHER" id="PTHR24180:SF45">
    <property type="entry name" value="POLY [ADP-RIBOSE] POLYMERASE TANKYRASE"/>
    <property type="match status" value="1"/>
</dbReference>
<dbReference type="EMBL" id="QPFP01000058">
    <property type="protein sequence ID" value="TEB25279.1"/>
    <property type="molecule type" value="Genomic_DNA"/>
</dbReference>
<dbReference type="SMART" id="SM00248">
    <property type="entry name" value="ANK"/>
    <property type="match status" value="3"/>
</dbReference>
<organism evidence="4 5">
    <name type="scientific">Coprinellus micaceus</name>
    <name type="common">Glistening ink-cap mushroom</name>
    <name type="synonym">Coprinus micaceus</name>
    <dbReference type="NCBI Taxonomy" id="71717"/>
    <lineage>
        <taxon>Eukaryota</taxon>
        <taxon>Fungi</taxon>
        <taxon>Dikarya</taxon>
        <taxon>Basidiomycota</taxon>
        <taxon>Agaricomycotina</taxon>
        <taxon>Agaricomycetes</taxon>
        <taxon>Agaricomycetidae</taxon>
        <taxon>Agaricales</taxon>
        <taxon>Agaricineae</taxon>
        <taxon>Psathyrellaceae</taxon>
        <taxon>Coprinellus</taxon>
    </lineage>
</organism>
<feature type="repeat" description="ANK" evidence="3">
    <location>
        <begin position="48"/>
        <end position="80"/>
    </location>
</feature>
<gene>
    <name evidence="4" type="ORF">FA13DRAFT_1176262</name>
</gene>
<dbReference type="InterPro" id="IPR051637">
    <property type="entry name" value="Ank_repeat_dom-contain_49"/>
</dbReference>
<dbReference type="PROSITE" id="PS50088">
    <property type="entry name" value="ANK_REPEAT"/>
    <property type="match status" value="2"/>
</dbReference>
<dbReference type="Pfam" id="PF12796">
    <property type="entry name" value="Ank_2"/>
    <property type="match status" value="1"/>
</dbReference>
<dbReference type="AlphaFoldDB" id="A0A4Y7SVL3"/>
<dbReference type="OrthoDB" id="194358at2759"/>
<dbReference type="InterPro" id="IPR002110">
    <property type="entry name" value="Ankyrin_rpt"/>
</dbReference>
<dbReference type="Gene3D" id="1.25.40.20">
    <property type="entry name" value="Ankyrin repeat-containing domain"/>
    <property type="match status" value="1"/>
</dbReference>
<evidence type="ECO:0000313" key="4">
    <source>
        <dbReference type="EMBL" id="TEB25279.1"/>
    </source>
</evidence>
<reference evidence="4 5" key="1">
    <citation type="journal article" date="2019" name="Nat. Ecol. Evol.">
        <title>Megaphylogeny resolves global patterns of mushroom evolution.</title>
        <authorList>
            <person name="Varga T."/>
            <person name="Krizsan K."/>
            <person name="Foldi C."/>
            <person name="Dima B."/>
            <person name="Sanchez-Garcia M."/>
            <person name="Sanchez-Ramirez S."/>
            <person name="Szollosi G.J."/>
            <person name="Szarkandi J.G."/>
            <person name="Papp V."/>
            <person name="Albert L."/>
            <person name="Andreopoulos W."/>
            <person name="Angelini C."/>
            <person name="Antonin V."/>
            <person name="Barry K.W."/>
            <person name="Bougher N.L."/>
            <person name="Buchanan P."/>
            <person name="Buyck B."/>
            <person name="Bense V."/>
            <person name="Catcheside P."/>
            <person name="Chovatia M."/>
            <person name="Cooper J."/>
            <person name="Damon W."/>
            <person name="Desjardin D."/>
            <person name="Finy P."/>
            <person name="Geml J."/>
            <person name="Haridas S."/>
            <person name="Hughes K."/>
            <person name="Justo A."/>
            <person name="Karasinski D."/>
            <person name="Kautmanova I."/>
            <person name="Kiss B."/>
            <person name="Kocsube S."/>
            <person name="Kotiranta H."/>
            <person name="LaButti K.M."/>
            <person name="Lechner B.E."/>
            <person name="Liimatainen K."/>
            <person name="Lipzen A."/>
            <person name="Lukacs Z."/>
            <person name="Mihaltcheva S."/>
            <person name="Morgado L.N."/>
            <person name="Niskanen T."/>
            <person name="Noordeloos M.E."/>
            <person name="Ohm R.A."/>
            <person name="Ortiz-Santana B."/>
            <person name="Ovrebo C."/>
            <person name="Racz N."/>
            <person name="Riley R."/>
            <person name="Savchenko A."/>
            <person name="Shiryaev A."/>
            <person name="Soop K."/>
            <person name="Spirin V."/>
            <person name="Szebenyi C."/>
            <person name="Tomsovsky M."/>
            <person name="Tulloss R.E."/>
            <person name="Uehling J."/>
            <person name="Grigoriev I.V."/>
            <person name="Vagvolgyi C."/>
            <person name="Papp T."/>
            <person name="Martin F.M."/>
            <person name="Miettinen O."/>
            <person name="Hibbett D.S."/>
            <person name="Nagy L.G."/>
        </authorList>
    </citation>
    <scope>NUCLEOTIDE SEQUENCE [LARGE SCALE GENOMIC DNA]</scope>
    <source>
        <strain evidence="4 5">FP101781</strain>
    </source>
</reference>
<evidence type="ECO:0000256" key="3">
    <source>
        <dbReference type="PROSITE-ProRule" id="PRU00023"/>
    </source>
</evidence>
<keyword evidence="1" id="KW-0677">Repeat</keyword>
<accession>A0A4Y7SVL3</accession>
<dbReference type="STRING" id="71717.A0A4Y7SVL3"/>
<dbReference type="PANTHER" id="PTHR24180">
    <property type="entry name" value="CYCLIN-DEPENDENT KINASE INHIBITOR 2C-RELATED"/>
    <property type="match status" value="1"/>
</dbReference>
<protein>
    <submittedName>
        <fullName evidence="4">Uncharacterized protein</fullName>
    </submittedName>
</protein>
<evidence type="ECO:0000256" key="2">
    <source>
        <dbReference type="ARBA" id="ARBA00023043"/>
    </source>
</evidence>
<keyword evidence="2 3" id="KW-0040">ANK repeat</keyword>
<dbReference type="PROSITE" id="PS50297">
    <property type="entry name" value="ANK_REP_REGION"/>
    <property type="match status" value="1"/>
</dbReference>
<proteinExistence type="predicted"/>
<name>A0A4Y7SVL3_COPMI</name>
<dbReference type="Proteomes" id="UP000298030">
    <property type="component" value="Unassembled WGS sequence"/>
</dbReference>
<evidence type="ECO:0000256" key="1">
    <source>
        <dbReference type="ARBA" id="ARBA00022737"/>
    </source>
</evidence>
<keyword evidence="5" id="KW-1185">Reference proteome</keyword>
<dbReference type="SUPFAM" id="SSF48403">
    <property type="entry name" value="Ankyrin repeat"/>
    <property type="match status" value="1"/>
</dbReference>